<protein>
    <submittedName>
        <fullName evidence="10">Ribulokinase</fullName>
        <ecNumber evidence="10">2.7.1.16</ecNumber>
    </submittedName>
</protein>
<evidence type="ECO:0000256" key="3">
    <source>
        <dbReference type="ARBA" id="ARBA00022777"/>
    </source>
</evidence>
<dbReference type="GO" id="GO:0005737">
    <property type="term" value="C:cytoplasm"/>
    <property type="evidence" value="ECO:0007669"/>
    <property type="project" value="TreeGrafter"/>
</dbReference>
<dbReference type="InterPro" id="IPR005929">
    <property type="entry name" value="Ribulokinase"/>
</dbReference>
<dbReference type="NCBIfam" id="NF003154">
    <property type="entry name" value="PRK04123.1"/>
    <property type="match status" value="1"/>
</dbReference>
<dbReference type="PIRSF" id="PIRSF000538">
    <property type="entry name" value="GlpK"/>
    <property type="match status" value="1"/>
</dbReference>
<comment type="similarity">
    <text evidence="7">Belongs to the FGGY kinase family.</text>
</comment>
<evidence type="ECO:0000256" key="6">
    <source>
        <dbReference type="ARBA" id="ARBA00023277"/>
    </source>
</evidence>
<dbReference type="CDD" id="cd07781">
    <property type="entry name" value="ASKHA_NBD_FGGY_L-RBK"/>
    <property type="match status" value="1"/>
</dbReference>
<dbReference type="GO" id="GO:0008741">
    <property type="term" value="F:ribulokinase activity"/>
    <property type="evidence" value="ECO:0007669"/>
    <property type="project" value="UniProtKB-EC"/>
</dbReference>
<evidence type="ECO:0000256" key="7">
    <source>
        <dbReference type="RuleBase" id="RU003733"/>
    </source>
</evidence>
<dbReference type="SUPFAM" id="SSF53067">
    <property type="entry name" value="Actin-like ATPase domain"/>
    <property type="match status" value="2"/>
</dbReference>
<dbReference type="GO" id="GO:0019569">
    <property type="term" value="P:L-arabinose catabolic process to D-xylulose 5-phosphate"/>
    <property type="evidence" value="ECO:0007669"/>
    <property type="project" value="InterPro"/>
</dbReference>
<sequence length="517" mass="55014">MKPLAIGLDFGTESARALLLDLEHGRELAVAVEPYPHGVLTRRLPSGAPLPALWALHHPADYLQVSQVLLQKMRLEAHQSGGTVVGIGLDATASSPLPTDASGVPLALKEAFRHQPHAYLKLWKHHAAEPYAQAINQAHPGFLQMYGGKTSAEWSLAKAWQVLEEAPEVWEATARWIEVGDWLVWQLSGEEVRSSCQAGYKAHWQPEGYPEAAQLRALRPGLEGWLDKLAWPQPVGQKAGGLSQAWAQRTGLPAGIPVATASIDAHAAVLGVGVQESGVLVAILGTSSCHLTLSPRAAPLPGIAGIVADGILPGLYGYECGQPASGDMLAWWVRTLAWAGQESEQAVFERLNHVLAERTPQPSGLLALDWWNGCRTPLMNASLKGVLSGLSLATDPPQIYQALVEATALGTRWVKETLERAVGPLPRVVVTGGLSKTPAIVQILANVLGCEVEASATPHASAHGAALYAAMAAGLPLPPAPPAQGFTPNSGAYLELYPSYRSLAEYFGFVQSKEVKS</sequence>
<evidence type="ECO:0000256" key="1">
    <source>
        <dbReference type="ARBA" id="ARBA00022679"/>
    </source>
</evidence>
<dbReference type="EC" id="2.7.1.16" evidence="10"/>
<dbReference type="Pfam" id="PF00370">
    <property type="entry name" value="FGGY_N"/>
    <property type="match status" value="1"/>
</dbReference>
<evidence type="ECO:0000256" key="5">
    <source>
        <dbReference type="ARBA" id="ARBA00022935"/>
    </source>
</evidence>
<dbReference type="InterPro" id="IPR018485">
    <property type="entry name" value="FGGY_C"/>
</dbReference>
<evidence type="ECO:0000259" key="9">
    <source>
        <dbReference type="Pfam" id="PF02782"/>
    </source>
</evidence>
<keyword evidence="1 7" id="KW-0808">Transferase</keyword>
<dbReference type="PANTHER" id="PTHR43435">
    <property type="entry name" value="RIBULOKINASE"/>
    <property type="match status" value="1"/>
</dbReference>
<dbReference type="EMBL" id="DSWI01000008">
    <property type="protein sequence ID" value="HFG19161.1"/>
    <property type="molecule type" value="Genomic_DNA"/>
</dbReference>
<evidence type="ECO:0000256" key="4">
    <source>
        <dbReference type="ARBA" id="ARBA00022840"/>
    </source>
</evidence>
<feature type="domain" description="Carbohydrate kinase FGGY N-terminal" evidence="8">
    <location>
        <begin position="5"/>
        <end position="271"/>
    </location>
</feature>
<accession>A0A7C3HQ23</accession>
<evidence type="ECO:0000256" key="2">
    <source>
        <dbReference type="ARBA" id="ARBA00022741"/>
    </source>
</evidence>
<keyword evidence="3 7" id="KW-0418">Kinase</keyword>
<reference evidence="10" key="1">
    <citation type="journal article" date="2020" name="mSystems">
        <title>Genome- and Community-Level Interaction Insights into Carbon Utilization and Element Cycling Functions of Hydrothermarchaeota in Hydrothermal Sediment.</title>
        <authorList>
            <person name="Zhou Z."/>
            <person name="Liu Y."/>
            <person name="Xu W."/>
            <person name="Pan J."/>
            <person name="Luo Z.H."/>
            <person name="Li M."/>
        </authorList>
    </citation>
    <scope>NUCLEOTIDE SEQUENCE [LARGE SCALE GENOMIC DNA]</scope>
    <source>
        <strain evidence="10">SpSt-524</strain>
    </source>
</reference>
<dbReference type="Pfam" id="PF02782">
    <property type="entry name" value="FGGY_C"/>
    <property type="match status" value="1"/>
</dbReference>
<feature type="domain" description="Carbohydrate kinase FGGY C-terminal" evidence="9">
    <location>
        <begin position="281"/>
        <end position="473"/>
    </location>
</feature>
<name>A0A7C3HQ23_MEIRU</name>
<keyword evidence="4" id="KW-0067">ATP-binding</keyword>
<dbReference type="AlphaFoldDB" id="A0A7C3HQ23"/>
<dbReference type="GO" id="GO:0005524">
    <property type="term" value="F:ATP binding"/>
    <property type="evidence" value="ECO:0007669"/>
    <property type="project" value="UniProtKB-KW"/>
</dbReference>
<evidence type="ECO:0000313" key="10">
    <source>
        <dbReference type="EMBL" id="HFG19161.1"/>
    </source>
</evidence>
<dbReference type="InterPro" id="IPR043129">
    <property type="entry name" value="ATPase_NBD"/>
</dbReference>
<dbReference type="PANTHER" id="PTHR43435:SF4">
    <property type="entry name" value="FGGY CARBOHYDRATE KINASE DOMAIN-CONTAINING PROTEIN"/>
    <property type="match status" value="1"/>
</dbReference>
<evidence type="ECO:0000259" key="8">
    <source>
        <dbReference type="Pfam" id="PF00370"/>
    </source>
</evidence>
<keyword evidence="2" id="KW-0547">Nucleotide-binding</keyword>
<dbReference type="InterPro" id="IPR000577">
    <property type="entry name" value="Carb_kinase_FGGY"/>
</dbReference>
<dbReference type="GO" id="GO:0019150">
    <property type="term" value="F:D-ribulokinase activity"/>
    <property type="evidence" value="ECO:0007669"/>
    <property type="project" value="TreeGrafter"/>
</dbReference>
<comment type="caution">
    <text evidence="10">The sequence shown here is derived from an EMBL/GenBank/DDBJ whole genome shotgun (WGS) entry which is preliminary data.</text>
</comment>
<dbReference type="InterPro" id="IPR018483">
    <property type="entry name" value="Carb_kinase_FGGY_CS"/>
</dbReference>
<keyword evidence="5" id="KW-0054">Arabinose catabolism</keyword>
<dbReference type="PROSITE" id="PS00445">
    <property type="entry name" value="FGGY_KINASES_2"/>
    <property type="match status" value="1"/>
</dbReference>
<gene>
    <name evidence="10" type="ORF">ENS82_00365</name>
</gene>
<organism evidence="10">
    <name type="scientific">Meiothermus ruber</name>
    <dbReference type="NCBI Taxonomy" id="277"/>
    <lineage>
        <taxon>Bacteria</taxon>
        <taxon>Thermotogati</taxon>
        <taxon>Deinococcota</taxon>
        <taxon>Deinococci</taxon>
        <taxon>Thermales</taxon>
        <taxon>Thermaceae</taxon>
        <taxon>Meiothermus</taxon>
    </lineage>
</organism>
<dbReference type="Gene3D" id="3.30.420.40">
    <property type="match status" value="2"/>
</dbReference>
<keyword evidence="6" id="KW-0119">Carbohydrate metabolism</keyword>
<proteinExistence type="inferred from homology"/>
<dbReference type="InterPro" id="IPR018484">
    <property type="entry name" value="FGGY_N"/>
</dbReference>